<dbReference type="InterPro" id="IPR015421">
    <property type="entry name" value="PyrdxlP-dep_Trfase_major"/>
</dbReference>
<dbReference type="STRING" id="574087.Acear_2339"/>
<dbReference type="Gene3D" id="3.90.1150.10">
    <property type="entry name" value="Aspartate Aminotransferase, domain 1"/>
    <property type="match status" value="1"/>
</dbReference>
<dbReference type="CDD" id="cd06453">
    <property type="entry name" value="SufS_like"/>
    <property type="match status" value="1"/>
</dbReference>
<evidence type="ECO:0000256" key="7">
    <source>
        <dbReference type="RuleBase" id="RU004504"/>
    </source>
</evidence>
<dbReference type="AlphaFoldDB" id="D9QUL9"/>
<comment type="cofactor">
    <cofactor evidence="1 7">
        <name>pyridoxal 5'-phosphate</name>
        <dbReference type="ChEBI" id="CHEBI:597326"/>
    </cofactor>
</comment>
<sequence>MIYLDNAATSFPKPETVYQKMDQFMREKGANPGRASHQLAAAASREITSVRKLIANFFNIGATKEVVFTFNATDALNLGLKGVVTKGDHVITSSMEHNSVTRPLKHLEQKGIIKLSIVKCDSETGELEMNDLEKKITDNTRLILLTHASNVTGTLMPIKKVGELAAEENIIFMVDAAQTAGVYPIDVQKLNIDLLAFSGHKGLLGPQGTGGLYINEELDLKSLRQGGTGSNSEDLYQPEEIPDKYESGTPNGVGIVGLGAGIEYIQEEGMDKLRNHKLELTDYLLTELSKMSKVKIYGPQDIKRQAPVISINLADKMASEIGFMLDRAFDIGIRDGLHCAPFAHRTLGTLEQGTVRISPGGFNNQEDCDKLIGAIKDILRQIR</sequence>
<comment type="similarity">
    <text evidence="2">Belongs to the class-V pyridoxal-phosphate-dependent aminotransferase family. Csd subfamily.</text>
</comment>
<dbReference type="GO" id="GO:0030170">
    <property type="term" value="F:pyridoxal phosphate binding"/>
    <property type="evidence" value="ECO:0007669"/>
    <property type="project" value="InterPro"/>
</dbReference>
<dbReference type="InterPro" id="IPR020578">
    <property type="entry name" value="Aminotrans_V_PyrdxlP_BS"/>
</dbReference>
<dbReference type="PANTHER" id="PTHR43586">
    <property type="entry name" value="CYSTEINE DESULFURASE"/>
    <property type="match status" value="1"/>
</dbReference>
<reference evidence="9 10" key="1">
    <citation type="journal article" date="2010" name="Stand. Genomic Sci.">
        <title>Complete genome sequence of Acetohalobium arabaticum type strain (Z-7288).</title>
        <authorList>
            <person name="Sikorski J."/>
            <person name="Lapidus A."/>
            <person name="Chertkov O."/>
            <person name="Lucas S."/>
            <person name="Copeland A."/>
            <person name="Glavina Del Rio T."/>
            <person name="Nolan M."/>
            <person name="Tice H."/>
            <person name="Cheng J.F."/>
            <person name="Han C."/>
            <person name="Brambilla E."/>
            <person name="Pitluck S."/>
            <person name="Liolios K."/>
            <person name="Ivanova N."/>
            <person name="Mavromatis K."/>
            <person name="Mikhailova N."/>
            <person name="Pati A."/>
            <person name="Bruce D."/>
            <person name="Detter C."/>
            <person name="Tapia R."/>
            <person name="Goodwin L."/>
            <person name="Chen A."/>
            <person name="Palaniappan K."/>
            <person name="Land M."/>
            <person name="Hauser L."/>
            <person name="Chang Y.J."/>
            <person name="Jeffries C.D."/>
            <person name="Rohde M."/>
            <person name="Goker M."/>
            <person name="Spring S."/>
            <person name="Woyke T."/>
            <person name="Bristow J."/>
            <person name="Eisen J.A."/>
            <person name="Markowitz V."/>
            <person name="Hugenholtz P."/>
            <person name="Kyrpides N.C."/>
            <person name="Klenk H.P."/>
        </authorList>
    </citation>
    <scope>NUCLEOTIDE SEQUENCE [LARGE SCALE GENOMIC DNA]</scope>
    <source>
        <strain evidence="10">ATCC 49924 / DSM 5501 / Z-7288</strain>
    </source>
</reference>
<dbReference type="KEGG" id="aar:Acear_2339"/>
<evidence type="ECO:0000256" key="6">
    <source>
        <dbReference type="ARBA" id="ARBA00050776"/>
    </source>
</evidence>
<dbReference type="PROSITE" id="PS00595">
    <property type="entry name" value="AA_TRANSFER_CLASS_5"/>
    <property type="match status" value="1"/>
</dbReference>
<evidence type="ECO:0000256" key="1">
    <source>
        <dbReference type="ARBA" id="ARBA00001933"/>
    </source>
</evidence>
<accession>D9QUL9</accession>
<dbReference type="Proteomes" id="UP000001661">
    <property type="component" value="Chromosome"/>
</dbReference>
<evidence type="ECO:0000256" key="3">
    <source>
        <dbReference type="ARBA" id="ARBA00012239"/>
    </source>
</evidence>
<dbReference type="GO" id="GO:0006534">
    <property type="term" value="P:cysteine metabolic process"/>
    <property type="evidence" value="ECO:0007669"/>
    <property type="project" value="InterPro"/>
</dbReference>
<dbReference type="PANTHER" id="PTHR43586:SF4">
    <property type="entry name" value="ISOPENICILLIN N EPIMERASE"/>
    <property type="match status" value="1"/>
</dbReference>
<dbReference type="RefSeq" id="WP_013279261.1">
    <property type="nucleotide sequence ID" value="NC_014378.1"/>
</dbReference>
<gene>
    <name evidence="9" type="ordered locus">Acear_2339</name>
</gene>
<protein>
    <recommendedName>
        <fullName evidence="3">cysteine desulfurase</fullName>
        <ecNumber evidence="3">2.8.1.7</ecNumber>
    </recommendedName>
</protein>
<dbReference type="GO" id="GO:0031071">
    <property type="term" value="F:cysteine desulfurase activity"/>
    <property type="evidence" value="ECO:0007669"/>
    <property type="project" value="UniProtKB-EC"/>
</dbReference>
<name>D9QUL9_ACEAZ</name>
<evidence type="ECO:0000256" key="2">
    <source>
        <dbReference type="ARBA" id="ARBA00010447"/>
    </source>
</evidence>
<dbReference type="eggNOG" id="COG0520">
    <property type="taxonomic scope" value="Bacteria"/>
</dbReference>
<evidence type="ECO:0000313" key="9">
    <source>
        <dbReference type="EMBL" id="ADL13820.1"/>
    </source>
</evidence>
<dbReference type="PIRSF" id="PIRSF005572">
    <property type="entry name" value="NifS"/>
    <property type="match status" value="1"/>
</dbReference>
<dbReference type="Pfam" id="PF00266">
    <property type="entry name" value="Aminotran_5"/>
    <property type="match status" value="1"/>
</dbReference>
<dbReference type="SUPFAM" id="SSF53383">
    <property type="entry name" value="PLP-dependent transferases"/>
    <property type="match status" value="1"/>
</dbReference>
<keyword evidence="5" id="KW-0663">Pyridoxal phosphate</keyword>
<dbReference type="EMBL" id="CP002105">
    <property type="protein sequence ID" value="ADL13820.1"/>
    <property type="molecule type" value="Genomic_DNA"/>
</dbReference>
<feature type="domain" description="Aminotransferase class V" evidence="8">
    <location>
        <begin position="2"/>
        <end position="371"/>
    </location>
</feature>
<evidence type="ECO:0000256" key="5">
    <source>
        <dbReference type="ARBA" id="ARBA00022898"/>
    </source>
</evidence>
<dbReference type="InterPro" id="IPR015424">
    <property type="entry name" value="PyrdxlP-dep_Trfase"/>
</dbReference>
<organism evidence="9 10">
    <name type="scientific">Acetohalobium arabaticum (strain ATCC 49924 / DSM 5501 / Z-7288)</name>
    <dbReference type="NCBI Taxonomy" id="574087"/>
    <lineage>
        <taxon>Bacteria</taxon>
        <taxon>Bacillati</taxon>
        <taxon>Bacillota</taxon>
        <taxon>Clostridia</taxon>
        <taxon>Halanaerobiales</taxon>
        <taxon>Halobacteroidaceae</taxon>
        <taxon>Acetohalobium</taxon>
    </lineage>
</organism>
<keyword evidence="4" id="KW-0808">Transferase</keyword>
<evidence type="ECO:0000313" key="10">
    <source>
        <dbReference type="Proteomes" id="UP000001661"/>
    </source>
</evidence>
<dbReference type="InterPro" id="IPR010969">
    <property type="entry name" value="Cys_dSase-rel_unknwn_funct"/>
</dbReference>
<dbReference type="OrthoDB" id="9804366at2"/>
<keyword evidence="10" id="KW-1185">Reference proteome</keyword>
<dbReference type="EC" id="2.8.1.7" evidence="3"/>
<dbReference type="Gene3D" id="3.40.640.10">
    <property type="entry name" value="Type I PLP-dependent aspartate aminotransferase-like (Major domain)"/>
    <property type="match status" value="1"/>
</dbReference>
<dbReference type="InterPro" id="IPR000192">
    <property type="entry name" value="Aminotrans_V_dom"/>
</dbReference>
<dbReference type="InterPro" id="IPR015422">
    <property type="entry name" value="PyrdxlP-dep_Trfase_small"/>
</dbReference>
<evidence type="ECO:0000256" key="4">
    <source>
        <dbReference type="ARBA" id="ARBA00022679"/>
    </source>
</evidence>
<dbReference type="HOGENOM" id="CLU_003433_2_4_9"/>
<comment type="catalytic activity">
    <reaction evidence="6">
        <text>(sulfur carrier)-H + L-cysteine = (sulfur carrier)-SH + L-alanine</text>
        <dbReference type="Rhea" id="RHEA:43892"/>
        <dbReference type="Rhea" id="RHEA-COMP:14737"/>
        <dbReference type="Rhea" id="RHEA-COMP:14739"/>
        <dbReference type="ChEBI" id="CHEBI:29917"/>
        <dbReference type="ChEBI" id="CHEBI:35235"/>
        <dbReference type="ChEBI" id="CHEBI:57972"/>
        <dbReference type="ChEBI" id="CHEBI:64428"/>
        <dbReference type="EC" id="2.8.1.7"/>
    </reaction>
</comment>
<dbReference type="InterPro" id="IPR010970">
    <property type="entry name" value="Cys_dSase_SufS"/>
</dbReference>
<proteinExistence type="inferred from homology"/>
<dbReference type="InterPro" id="IPR016454">
    <property type="entry name" value="Cysteine_dSase"/>
</dbReference>
<evidence type="ECO:0000259" key="8">
    <source>
        <dbReference type="Pfam" id="PF00266"/>
    </source>
</evidence>
<dbReference type="NCBIfam" id="TIGR01977">
    <property type="entry name" value="am_tr_V_EF2568"/>
    <property type="match status" value="1"/>
</dbReference>